<proteinExistence type="predicted"/>
<accession>A0A656JKA2</accession>
<organism evidence="1 2">
    <name type="scientific">Pseudomonas syringae pv. actinidiae ICMP 19096</name>
    <dbReference type="NCBI Taxonomy" id="1194405"/>
    <lineage>
        <taxon>Bacteria</taxon>
        <taxon>Pseudomonadati</taxon>
        <taxon>Pseudomonadota</taxon>
        <taxon>Gammaproteobacteria</taxon>
        <taxon>Pseudomonadales</taxon>
        <taxon>Pseudomonadaceae</taxon>
        <taxon>Pseudomonas</taxon>
        <taxon>Pseudomonas syringae</taxon>
    </lineage>
</organism>
<protein>
    <submittedName>
        <fullName evidence="1">Uncharacterized protein</fullName>
    </submittedName>
</protein>
<evidence type="ECO:0000313" key="1">
    <source>
        <dbReference type="EMBL" id="EPN33498.1"/>
    </source>
</evidence>
<feature type="non-terminal residue" evidence="1">
    <location>
        <position position="25"/>
    </location>
</feature>
<dbReference type="AlphaFoldDB" id="A0A656JKA2"/>
<evidence type="ECO:0000313" key="2">
    <source>
        <dbReference type="Proteomes" id="UP000018849"/>
    </source>
</evidence>
<dbReference type="Proteomes" id="UP000018849">
    <property type="component" value="Unassembled WGS sequence"/>
</dbReference>
<dbReference type="EMBL" id="AOKF01003682">
    <property type="protein sequence ID" value="EPN33498.1"/>
    <property type="molecule type" value="Genomic_DNA"/>
</dbReference>
<sequence length="25" mass="2637">MKSMIIGGMVMLLVASDAWADGDQP</sequence>
<comment type="caution">
    <text evidence="1">The sequence shown here is derived from an EMBL/GenBank/DDBJ whole genome shotgun (WGS) entry which is preliminary data.</text>
</comment>
<name>A0A656JKA2_PSESF</name>
<reference evidence="1 2" key="1">
    <citation type="journal article" date="2013" name="PLoS Pathog.">
        <title>Genomic analysis of the Kiwifruit pathogen Pseudomonas syringae pv. actinidiae provides insight into the origins of an emergent plant disease.</title>
        <authorList>
            <person name="McCann H.C."/>
            <person name="Rikkerink E.H."/>
            <person name="Bertels F."/>
            <person name="Fiers M."/>
            <person name="Lu A."/>
            <person name="Rees-George J."/>
            <person name="Andersen M.T."/>
            <person name="Gleave A.P."/>
            <person name="Haubold B."/>
            <person name="Wohlers M.W."/>
            <person name="Guttman D.S."/>
            <person name="Wang P.W."/>
            <person name="Straub C."/>
            <person name="Vanneste J.L."/>
            <person name="Rainey P.B."/>
            <person name="Templeton M.D."/>
        </authorList>
    </citation>
    <scope>NUCLEOTIDE SEQUENCE [LARGE SCALE GENOMIC DNA]</scope>
    <source>
        <strain evidence="1 2">ICMP 19096</strain>
    </source>
</reference>
<gene>
    <name evidence="1" type="ORF">A245_43630</name>
</gene>